<sequence>MIKIKRDRLIIGMYLEIRNKNKDFPEIILEKVFISSIGQKSYDWKEYQDKRPFKENFSSLDDTFFHCPDSIIHLSLENSEVIQTPECKIFLYDFWEKENGGPEIE</sequence>
<protein>
    <submittedName>
        <fullName evidence="1">Uncharacterized protein</fullName>
    </submittedName>
</protein>
<proteinExistence type="predicted"/>
<name>A0A0F9LJV3_9ZZZZ</name>
<dbReference type="AlphaFoldDB" id="A0A0F9LJV3"/>
<organism evidence="1">
    <name type="scientific">marine sediment metagenome</name>
    <dbReference type="NCBI Taxonomy" id="412755"/>
    <lineage>
        <taxon>unclassified sequences</taxon>
        <taxon>metagenomes</taxon>
        <taxon>ecological metagenomes</taxon>
    </lineage>
</organism>
<evidence type="ECO:0000313" key="1">
    <source>
        <dbReference type="EMBL" id="KKM87546.1"/>
    </source>
</evidence>
<gene>
    <name evidence="1" type="ORF">LCGC14_1267720</name>
</gene>
<dbReference type="EMBL" id="LAZR01007085">
    <property type="protein sequence ID" value="KKM87546.1"/>
    <property type="molecule type" value="Genomic_DNA"/>
</dbReference>
<comment type="caution">
    <text evidence="1">The sequence shown here is derived from an EMBL/GenBank/DDBJ whole genome shotgun (WGS) entry which is preliminary data.</text>
</comment>
<reference evidence="1" key="1">
    <citation type="journal article" date="2015" name="Nature">
        <title>Complex archaea that bridge the gap between prokaryotes and eukaryotes.</title>
        <authorList>
            <person name="Spang A."/>
            <person name="Saw J.H."/>
            <person name="Jorgensen S.L."/>
            <person name="Zaremba-Niedzwiedzka K."/>
            <person name="Martijn J."/>
            <person name="Lind A.E."/>
            <person name="van Eijk R."/>
            <person name="Schleper C."/>
            <person name="Guy L."/>
            <person name="Ettema T.J."/>
        </authorList>
    </citation>
    <scope>NUCLEOTIDE SEQUENCE</scope>
</reference>
<accession>A0A0F9LJV3</accession>